<evidence type="ECO:0008006" key="11">
    <source>
        <dbReference type="Google" id="ProtNLM"/>
    </source>
</evidence>
<evidence type="ECO:0000259" key="5">
    <source>
        <dbReference type="Pfam" id="PF25060"/>
    </source>
</evidence>
<dbReference type="Pfam" id="PF25060">
    <property type="entry name" value="ARM_TT21_2nd"/>
    <property type="match status" value="2"/>
</dbReference>
<dbReference type="Pfam" id="PF25062">
    <property type="entry name" value="ARM_TT21_N"/>
    <property type="match status" value="1"/>
</dbReference>
<reference evidence="10" key="1">
    <citation type="submission" date="2021-01" db="EMBL/GenBank/DDBJ databases">
        <authorList>
            <person name="Corre E."/>
            <person name="Pelletier E."/>
            <person name="Niang G."/>
            <person name="Scheremetjew M."/>
            <person name="Finn R."/>
            <person name="Kale V."/>
            <person name="Holt S."/>
            <person name="Cochrane G."/>
            <person name="Meng A."/>
            <person name="Brown T."/>
            <person name="Cohen L."/>
        </authorList>
    </citation>
    <scope>NUCLEOTIDE SEQUENCE</scope>
    <source>
        <strain evidence="10">CCMP219</strain>
    </source>
</reference>
<dbReference type="FunFam" id="1.25.40.10:FF:000377">
    <property type="entry name" value="Tetratricopeptide repeat domain 21B"/>
    <property type="match status" value="1"/>
</dbReference>
<dbReference type="Pfam" id="PF25064">
    <property type="entry name" value="ARM_TT21_5th"/>
    <property type="match status" value="1"/>
</dbReference>
<organism evidence="10">
    <name type="scientific">Chlamydomonas euryale</name>
    <dbReference type="NCBI Taxonomy" id="1486919"/>
    <lineage>
        <taxon>Eukaryota</taxon>
        <taxon>Viridiplantae</taxon>
        <taxon>Chlorophyta</taxon>
        <taxon>core chlorophytes</taxon>
        <taxon>Chlorophyceae</taxon>
        <taxon>CS clade</taxon>
        <taxon>Chlamydomonadales</taxon>
        <taxon>Chlamydomonadaceae</taxon>
        <taxon>Chlamydomonas</taxon>
    </lineage>
</organism>
<dbReference type="GO" id="GO:0035721">
    <property type="term" value="P:intraciliary retrograde transport"/>
    <property type="evidence" value="ECO:0007669"/>
    <property type="project" value="TreeGrafter"/>
</dbReference>
<dbReference type="PANTHER" id="PTHR14699">
    <property type="entry name" value="STI2 PROTEIN-RELATED"/>
    <property type="match status" value="1"/>
</dbReference>
<dbReference type="SMART" id="SM00028">
    <property type="entry name" value="TPR"/>
    <property type="match status" value="9"/>
</dbReference>
<dbReference type="Pfam" id="PF25058">
    <property type="entry name" value="ARM_TT21"/>
    <property type="match status" value="1"/>
</dbReference>
<feature type="domain" description="Tetratricopeptide repeat protein 21A/21B second ARM" evidence="5">
    <location>
        <begin position="278"/>
        <end position="400"/>
    </location>
</feature>
<dbReference type="SUPFAM" id="SSF48452">
    <property type="entry name" value="TPR-like"/>
    <property type="match status" value="4"/>
</dbReference>
<keyword evidence="2" id="KW-0677">Repeat</keyword>
<feature type="domain" description="Tetratricopeptide repeat protein 21A/21B fifth ARM repeats" evidence="8">
    <location>
        <begin position="990"/>
        <end position="1106"/>
    </location>
</feature>
<dbReference type="GO" id="GO:0030991">
    <property type="term" value="C:intraciliary transport particle A"/>
    <property type="evidence" value="ECO:0007669"/>
    <property type="project" value="TreeGrafter"/>
</dbReference>
<feature type="repeat" description="TPR" evidence="4">
    <location>
        <begin position="990"/>
        <end position="1023"/>
    </location>
</feature>
<dbReference type="PANTHER" id="PTHR14699:SF0">
    <property type="entry name" value="TETRATRICOPEPTIDE REPEAT PROTEIN 21 HOMOLOG"/>
    <property type="match status" value="1"/>
</dbReference>
<dbReference type="InterPro" id="IPR040364">
    <property type="entry name" value="TTC21A/TTC21B"/>
</dbReference>
<dbReference type="GO" id="GO:0005929">
    <property type="term" value="C:cilium"/>
    <property type="evidence" value="ECO:0007669"/>
    <property type="project" value="GOC"/>
</dbReference>
<proteinExistence type="inferred from homology"/>
<evidence type="ECO:0000256" key="4">
    <source>
        <dbReference type="PROSITE-ProRule" id="PRU00339"/>
    </source>
</evidence>
<feature type="repeat" description="TPR" evidence="4">
    <location>
        <begin position="790"/>
        <end position="823"/>
    </location>
</feature>
<evidence type="ECO:0000313" key="10">
    <source>
        <dbReference type="EMBL" id="CAD8310357.1"/>
    </source>
</evidence>
<name>A0A7R9W005_9CHLO</name>
<evidence type="ECO:0000256" key="3">
    <source>
        <dbReference type="ARBA" id="ARBA00022803"/>
    </source>
</evidence>
<comment type="similarity">
    <text evidence="1">Belongs to the TTC21 family.</text>
</comment>
<dbReference type="Pfam" id="PF25068">
    <property type="entry name" value="ARM_TT21_4th"/>
    <property type="match status" value="1"/>
</dbReference>
<evidence type="ECO:0000259" key="7">
    <source>
        <dbReference type="Pfam" id="PF25063"/>
    </source>
</evidence>
<feature type="domain" description="Tetratricopeptide repeat protein 21A/21B N-terminal ARM repeat" evidence="6">
    <location>
        <begin position="9"/>
        <end position="241"/>
    </location>
</feature>
<feature type="domain" description="Tetratricopeptide repeat protein 21A/21B fourth ARM" evidence="9">
    <location>
        <begin position="792"/>
        <end position="949"/>
    </location>
</feature>
<keyword evidence="3 4" id="KW-0802">TPR repeat</keyword>
<feature type="domain" description="Tetratricopeptide repeat protein 21A/21B second ARM" evidence="5">
    <location>
        <begin position="422"/>
        <end position="568"/>
    </location>
</feature>
<gene>
    <name evidence="10" type="ORF">CEUR00632_LOCUS20650</name>
</gene>
<dbReference type="EMBL" id="HBEC01044303">
    <property type="protein sequence ID" value="CAD8310357.1"/>
    <property type="molecule type" value="Transcribed_RNA"/>
</dbReference>
<dbReference type="Pfam" id="PF25063">
    <property type="entry name" value="ARM_TT21_C"/>
    <property type="match status" value="1"/>
</dbReference>
<dbReference type="InterPro" id="IPR056832">
    <property type="entry name" value="ARM_TT21_2nd"/>
</dbReference>
<evidence type="ECO:0000256" key="1">
    <source>
        <dbReference type="ARBA" id="ARBA00010935"/>
    </source>
</evidence>
<dbReference type="Gene3D" id="1.25.40.10">
    <property type="entry name" value="Tetratricopeptide repeat domain"/>
    <property type="match status" value="6"/>
</dbReference>
<evidence type="ECO:0000259" key="8">
    <source>
        <dbReference type="Pfam" id="PF25064"/>
    </source>
</evidence>
<evidence type="ECO:0000256" key="2">
    <source>
        <dbReference type="ARBA" id="ARBA00022737"/>
    </source>
</evidence>
<dbReference type="InterPro" id="IPR056835">
    <property type="entry name" value="ARM_TT21_5th"/>
</dbReference>
<sequence>MSERVGALVHYYAREGLHRQVVTVCSEFLKKRPNDTALVFYRAALGLLPEGNNAEAMRDLKAVAQVPDVELAASAAMITCHEAAKVQDTEAIMELQDKIDVEEGSATDTAALLLASYLMYTSSKERARGMAERVLLSTPDSMRAQVLLGWIILQQQQDDEMDAGEDESDIDEALSHFDAVLESDSDHIEAMMGRAKALELKKDLAGALEVVTEVHVRFTWYMPALVEKTRLLLASNDWEGMLEHAGRMLQADPNNVMAMAYTALYSLVRDGNSKAATKTLQDVYNTINTTEPKNAALYVRVSRPFARLAGADPALLTVTGMMAERAVQLRPDHAPFLVEAGYNRLFLQEYEAAEKKFSAALQIDELSIDATCGSLECSLLAGNIDESANQIMFLEEMFNSQASLTIGRKLPHHLSAPAADMEPPLLTYLKGLQAWKLDDVSNGLSLMERAMAGHFELAAQLLPSFDTYLSLSPTRMVGAVRLMLATVGGEPRAPTEAPSPILGKCSRALELLVKWVPGMLDAQLLSARALYLNGSLDAAQRKAADVLRTNPEAYMVHLLICSIYVHQDKPQLAMAALDQAVSANFAVRETPLYHIVNAKVLIASNKLEDARKVLEAAINLPGVRTALKPEQRARLGPRVQPPTLHERASIYLLLADVLGRLSKLPDAPEAKKYISDAIREFEGTSEEVRVTVADSELAIARGDVEGALKKLRKIPDLSPHYTKARMAMADIFLNHRKDKASYVRCYLDLVDQAADYDTYCMLGEAFMQIQEPEKAVRAFELALEYQPKDSELIRRIARALVTTHDYSRAIDFYNKAIYIARSNWSLLLELATLLVRLQQWQPAVATLNKCLERQKDNPYSVENLELDVDAWLIMSKVYKGSGDSDSYSQGLQRALDLQKQQLSNMRGELPEALSAQRAKAAGICHDLAEHYDKTMREREKAVELYNDALRQSDAHAPSLLALARLHLAAGDMDKCQTWCVDLLKHDPENEEASVMLAELMFHKENYDSAIFHFHQLMERSPTHYVALVNLIQLLRRAGRLNDVPRYFSMAEQHSPKAIMDPGFHFCKGMYSRYTNHPREALKEFNLARKDTKWGGESILQMVEIYLNPDNDAIWEEKENADTPESREAVMTARSLLAQMRLSDTHSTRYRVLEAYAMMAGRNGAEVEAALGKLLDMANADPNSVPVLLAMASGFMLIKQTSKARNQLKRVQKIPYKPDEHEEFEKSWLLLTDIHVQGGKFDLAQDLCQKALKYNKSCARAWEYMGAIMEREQSYKDAAEHYEQAWKHENQSSAQVGYKLAFNYLKAKRFVDAVDVCHKVIKAFPEYPKIRKDILEKARIGLRP</sequence>
<accession>A0A7R9W005</accession>
<evidence type="ECO:0000259" key="6">
    <source>
        <dbReference type="Pfam" id="PF25062"/>
    </source>
</evidence>
<feature type="repeat" description="TPR" evidence="4">
    <location>
        <begin position="756"/>
        <end position="789"/>
    </location>
</feature>
<dbReference type="InterPro" id="IPR056834">
    <property type="entry name" value="ARM_TT21_C"/>
</dbReference>
<dbReference type="GO" id="GO:0061512">
    <property type="term" value="P:protein localization to cilium"/>
    <property type="evidence" value="ECO:0007669"/>
    <property type="project" value="TreeGrafter"/>
</dbReference>
<dbReference type="InterPro" id="IPR019734">
    <property type="entry name" value="TPR_rpt"/>
</dbReference>
<dbReference type="InterPro" id="IPR056833">
    <property type="entry name" value="ARM_TT21_N"/>
</dbReference>
<evidence type="ECO:0000259" key="9">
    <source>
        <dbReference type="Pfam" id="PF25068"/>
    </source>
</evidence>
<protein>
    <recommendedName>
        <fullName evidence="11">Tetratricopeptide repeat-like domain-containing protein</fullName>
    </recommendedName>
</protein>
<dbReference type="InterPro" id="IPR056836">
    <property type="entry name" value="ARM_TT21_4th"/>
</dbReference>
<feature type="repeat" description="TPR" evidence="4">
    <location>
        <begin position="1258"/>
        <end position="1291"/>
    </location>
</feature>
<dbReference type="PROSITE" id="PS50005">
    <property type="entry name" value="TPR"/>
    <property type="match status" value="4"/>
</dbReference>
<feature type="domain" description="Tetratricopeptide repeat protein 21A/21B C-terminal ARM" evidence="7">
    <location>
        <begin position="1131"/>
        <end position="1338"/>
    </location>
</feature>
<dbReference type="Pfam" id="PF13181">
    <property type="entry name" value="TPR_8"/>
    <property type="match status" value="1"/>
</dbReference>
<dbReference type="InterPro" id="IPR011990">
    <property type="entry name" value="TPR-like_helical_dom_sf"/>
</dbReference>